<dbReference type="NCBIfam" id="NF004612">
    <property type="entry name" value="PRK05943.1"/>
    <property type="match status" value="1"/>
</dbReference>
<dbReference type="InterPro" id="IPR020930">
    <property type="entry name" value="Ribosomal_uL5_bac-type"/>
</dbReference>
<comment type="function">
    <text evidence="5">This is one of the proteins that binds to the 5S RNA in the ribosome where it forms part of the central protuberance.</text>
</comment>
<dbReference type="Gene3D" id="2.40.240.10">
    <property type="entry name" value="Ribosomal Protein L25, Chain P"/>
    <property type="match status" value="1"/>
</dbReference>
<comment type="subunit">
    <text evidence="5">Part of the 50S ribosomal subunit; part of the 5S rRNA/L5/L18/L25 subcomplex. Contacts the 5S rRNA. Binds to the 5S rRNA independently of L5 and L18.</text>
</comment>
<protein>
    <recommendedName>
        <fullName evidence="5">Large ribosomal subunit protein bL25</fullName>
    </recommendedName>
</protein>
<keyword evidence="4 5" id="KW-0687">Ribonucleoprotein</keyword>
<evidence type="ECO:0000256" key="1">
    <source>
        <dbReference type="ARBA" id="ARBA00022730"/>
    </source>
</evidence>
<evidence type="ECO:0000256" key="2">
    <source>
        <dbReference type="ARBA" id="ARBA00022884"/>
    </source>
</evidence>
<dbReference type="Proteomes" id="UP000002427">
    <property type="component" value="Chromosome"/>
</dbReference>
<dbReference type="PANTHER" id="PTHR33284:SF1">
    <property type="entry name" value="RIBOSOMAL PROTEIN L25_GLN-TRNA SYNTHETASE, ANTI-CODON-BINDING DOMAIN-CONTAINING PROTEIN"/>
    <property type="match status" value="1"/>
</dbReference>
<evidence type="ECO:0000313" key="7">
    <source>
        <dbReference type="EMBL" id="ABF13884.1"/>
    </source>
</evidence>
<comment type="similarity">
    <text evidence="5">Belongs to the bacterial ribosomal protein bL25 family.</text>
</comment>
<dbReference type="InterPro" id="IPR020055">
    <property type="entry name" value="Ribosomal_bL25_short"/>
</dbReference>
<name>Q1LT81_BAUCH</name>
<accession>Q1LT81</accession>
<dbReference type="GO" id="GO:0006412">
    <property type="term" value="P:translation"/>
    <property type="evidence" value="ECO:0007669"/>
    <property type="project" value="UniProtKB-UniRule"/>
</dbReference>
<dbReference type="HOGENOM" id="CLU_137946_0_0_6"/>
<dbReference type="SUPFAM" id="SSF50715">
    <property type="entry name" value="Ribosomal protein L25-like"/>
    <property type="match status" value="1"/>
</dbReference>
<gene>
    <name evidence="5 7" type="primary">rplY</name>
    <name evidence="7" type="ordered locus">BCI_0390</name>
</gene>
<evidence type="ECO:0000256" key="3">
    <source>
        <dbReference type="ARBA" id="ARBA00022980"/>
    </source>
</evidence>
<keyword evidence="3 5" id="KW-0689">Ribosomal protein</keyword>
<organism evidence="7 8">
    <name type="scientific">Baumannia cicadellinicola subsp. Homalodisca coagulata</name>
    <dbReference type="NCBI Taxonomy" id="374463"/>
    <lineage>
        <taxon>Bacteria</taxon>
        <taxon>Pseudomonadati</taxon>
        <taxon>Pseudomonadota</taxon>
        <taxon>Gammaproteobacteria</taxon>
        <taxon>Candidatus Palibaumannia</taxon>
    </lineage>
</organism>
<dbReference type="STRING" id="374463.BCI_0390"/>
<dbReference type="GO" id="GO:0022625">
    <property type="term" value="C:cytosolic large ribosomal subunit"/>
    <property type="evidence" value="ECO:0007669"/>
    <property type="project" value="TreeGrafter"/>
</dbReference>
<dbReference type="PANTHER" id="PTHR33284">
    <property type="entry name" value="RIBOSOMAL PROTEIN L25/GLN-TRNA SYNTHETASE, ANTI-CODON-BINDING DOMAIN-CONTAINING PROTEIN"/>
    <property type="match status" value="1"/>
</dbReference>
<dbReference type="AlphaFoldDB" id="Q1LT81"/>
<keyword evidence="2 5" id="KW-0694">RNA-binding</keyword>
<dbReference type="GO" id="GO:0003735">
    <property type="term" value="F:structural constituent of ribosome"/>
    <property type="evidence" value="ECO:0007669"/>
    <property type="project" value="InterPro"/>
</dbReference>
<evidence type="ECO:0000256" key="5">
    <source>
        <dbReference type="HAMAP-Rule" id="MF_01336"/>
    </source>
</evidence>
<dbReference type="Pfam" id="PF01386">
    <property type="entry name" value="Ribosomal_L25p"/>
    <property type="match status" value="1"/>
</dbReference>
<dbReference type="HAMAP" id="MF_01336">
    <property type="entry name" value="Ribosomal_bL25"/>
    <property type="match status" value="1"/>
</dbReference>
<reference evidence="7 8" key="1">
    <citation type="journal article" date="2006" name="PLoS Biol.">
        <title>Metabolic complementarity and genomics of the dual bacterial symbiosis of sharpshooters.</title>
        <authorList>
            <person name="Wu D."/>
            <person name="Daugherty S.C."/>
            <person name="Van Aken S.E."/>
            <person name="Pai G.H."/>
            <person name="Watkins K.L."/>
            <person name="Khouri H."/>
            <person name="Tallon L.J."/>
            <person name="Zaborsky J.M."/>
            <person name="Dunbar H.E."/>
            <person name="Tran P.L."/>
            <person name="Moran N.A."/>
            <person name="Eisen J.A."/>
        </authorList>
    </citation>
    <scope>NUCLEOTIDE SEQUENCE [LARGE SCALE GENOMIC DNA]</scope>
    <source>
        <strain evidence="7">Hc</strain>
    </source>
</reference>
<dbReference type="InterPro" id="IPR020056">
    <property type="entry name" value="Rbsml_bL25/Gln-tRNA_synth_N"/>
</dbReference>
<evidence type="ECO:0000313" key="8">
    <source>
        <dbReference type="Proteomes" id="UP000002427"/>
    </source>
</evidence>
<keyword evidence="8" id="KW-1185">Reference proteome</keyword>
<feature type="domain" description="Large ribosomal subunit protein bL25 L25" evidence="6">
    <location>
        <begin position="4"/>
        <end position="91"/>
    </location>
</feature>
<dbReference type="CDD" id="cd00495">
    <property type="entry name" value="Ribosomal_L25_TL5_CTC"/>
    <property type="match status" value="1"/>
</dbReference>
<dbReference type="InterPro" id="IPR029751">
    <property type="entry name" value="Ribosomal_L25_dom"/>
</dbReference>
<evidence type="ECO:0000259" key="6">
    <source>
        <dbReference type="Pfam" id="PF01386"/>
    </source>
</evidence>
<dbReference type="FunFam" id="2.40.240.10:FF:000002">
    <property type="entry name" value="50S ribosomal protein L25"/>
    <property type="match status" value="1"/>
</dbReference>
<sequence>MLTLQAENRKKTGTRASNRLRIAGKLPAILYGGNTQPIAIELDSTKYMHIKNQISLDNDLLALVINGKIFTVKVWAIQHHPFKPQITHIDFIRV</sequence>
<dbReference type="KEGG" id="bci:BCI_0390"/>
<keyword evidence="1 5" id="KW-0699">rRNA-binding</keyword>
<dbReference type="RefSeq" id="WP_011520566.1">
    <property type="nucleotide sequence ID" value="NC_007984.1"/>
</dbReference>
<dbReference type="InterPro" id="IPR011035">
    <property type="entry name" value="Ribosomal_bL25/Gln-tRNA_synth"/>
</dbReference>
<dbReference type="GO" id="GO:0008097">
    <property type="term" value="F:5S rRNA binding"/>
    <property type="evidence" value="ECO:0007669"/>
    <property type="project" value="InterPro"/>
</dbReference>
<proteinExistence type="inferred from homology"/>
<evidence type="ECO:0000256" key="4">
    <source>
        <dbReference type="ARBA" id="ARBA00023274"/>
    </source>
</evidence>
<dbReference type="EMBL" id="CP000238">
    <property type="protein sequence ID" value="ABF13884.1"/>
    <property type="molecule type" value="Genomic_DNA"/>
</dbReference>
<dbReference type="OrthoDB" id="9806411at2"/>